<dbReference type="RefSeq" id="WP_273228727.1">
    <property type="nucleotide sequence ID" value="NZ_QFOH01000001.1"/>
</dbReference>
<dbReference type="Proteomes" id="UP000249198">
    <property type="component" value="Unassembled WGS sequence"/>
</dbReference>
<dbReference type="InterPro" id="IPR056113">
    <property type="entry name" value="DUF7696"/>
</dbReference>
<gene>
    <name evidence="1" type="ORF">DI599_00715</name>
</gene>
<comment type="caution">
    <text evidence="1">The sequence shown here is derived from an EMBL/GenBank/DDBJ whole genome shotgun (WGS) entry which is preliminary data.</text>
</comment>
<evidence type="ECO:0008006" key="3">
    <source>
        <dbReference type="Google" id="ProtNLM"/>
    </source>
</evidence>
<accession>A0A2W5F688</accession>
<dbReference type="AlphaFoldDB" id="A0A2W5F688"/>
<name>A0A2W5F688_9PSED</name>
<dbReference type="EMBL" id="QFOH01000001">
    <property type="protein sequence ID" value="PZP26712.1"/>
    <property type="molecule type" value="Genomic_DNA"/>
</dbReference>
<reference evidence="1 2" key="1">
    <citation type="submission" date="2017-08" db="EMBL/GenBank/DDBJ databases">
        <title>Infants hospitalized years apart are colonized by the same room-sourced microbial strains.</title>
        <authorList>
            <person name="Brooks B."/>
            <person name="Olm M.R."/>
            <person name="Firek B.A."/>
            <person name="Baker R."/>
            <person name="Thomas B.C."/>
            <person name="Morowitz M.J."/>
            <person name="Banfield J.F."/>
        </authorList>
    </citation>
    <scope>NUCLEOTIDE SEQUENCE [LARGE SCALE GENOMIC DNA]</scope>
    <source>
        <strain evidence="1">S2_009_000_R2_77</strain>
    </source>
</reference>
<organism evidence="1 2">
    <name type="scientific">Pseudomonas kuykendallii</name>
    <dbReference type="NCBI Taxonomy" id="1007099"/>
    <lineage>
        <taxon>Bacteria</taxon>
        <taxon>Pseudomonadati</taxon>
        <taxon>Pseudomonadota</taxon>
        <taxon>Gammaproteobacteria</taxon>
        <taxon>Pseudomonadales</taxon>
        <taxon>Pseudomonadaceae</taxon>
        <taxon>Pseudomonas</taxon>
    </lineage>
</organism>
<proteinExistence type="predicted"/>
<dbReference type="Pfam" id="PF24751">
    <property type="entry name" value="DUF7696"/>
    <property type="match status" value="1"/>
</dbReference>
<evidence type="ECO:0000313" key="1">
    <source>
        <dbReference type="EMBL" id="PZP26712.1"/>
    </source>
</evidence>
<sequence length="68" mass="7971">MADIDPDQQRRECEARYWLKRGFTSKEKVAELEKLLTSTRGANGVAYLVEEMRRQWGRRAEWLGGRNG</sequence>
<evidence type="ECO:0000313" key="2">
    <source>
        <dbReference type="Proteomes" id="UP000249198"/>
    </source>
</evidence>
<protein>
    <recommendedName>
        <fullName evidence="3">Regulatory protein RecX</fullName>
    </recommendedName>
</protein>